<comment type="similarity">
    <text evidence="1">Belongs to the free Met sulfoxide reductase family.</text>
</comment>
<evidence type="ECO:0000313" key="3">
    <source>
        <dbReference type="EMBL" id="NIK87459.1"/>
    </source>
</evidence>
<dbReference type="PANTHER" id="PTHR21021">
    <property type="entry name" value="GAF/PUTATIVE CYTOSKELETAL PROTEIN"/>
    <property type="match status" value="1"/>
</dbReference>
<gene>
    <name evidence="3" type="ORF">FHS83_000777</name>
</gene>
<organism evidence="3 4">
    <name type="scientific">Rhizomicrobium palustre</name>
    <dbReference type="NCBI Taxonomy" id="189966"/>
    <lineage>
        <taxon>Bacteria</taxon>
        <taxon>Pseudomonadati</taxon>
        <taxon>Pseudomonadota</taxon>
        <taxon>Alphaproteobacteria</taxon>
        <taxon>Micropepsales</taxon>
        <taxon>Micropepsaceae</taxon>
        <taxon>Rhizomicrobium</taxon>
    </lineage>
</organism>
<dbReference type="InterPro" id="IPR003018">
    <property type="entry name" value="GAF"/>
</dbReference>
<dbReference type="AlphaFoldDB" id="A0A846MW52"/>
<dbReference type="Proteomes" id="UP000570514">
    <property type="component" value="Unassembled WGS sequence"/>
</dbReference>
<feature type="domain" description="GAF" evidence="2">
    <location>
        <begin position="44"/>
        <end position="145"/>
    </location>
</feature>
<evidence type="ECO:0000259" key="2">
    <source>
        <dbReference type="Pfam" id="PF13185"/>
    </source>
</evidence>
<dbReference type="Pfam" id="PF13185">
    <property type="entry name" value="GAF_2"/>
    <property type="match status" value="1"/>
</dbReference>
<dbReference type="InterPro" id="IPR029016">
    <property type="entry name" value="GAF-like_dom_sf"/>
</dbReference>
<dbReference type="FunFam" id="3.30.450.40:FF:000008">
    <property type="entry name" value="GAF domain-containing proteins"/>
    <property type="match status" value="1"/>
</dbReference>
<comment type="caution">
    <text evidence="3">The sequence shown here is derived from an EMBL/GenBank/DDBJ whole genome shotgun (WGS) entry which is preliminary data.</text>
</comment>
<dbReference type="Gene3D" id="3.30.450.40">
    <property type="match status" value="1"/>
</dbReference>
<reference evidence="3 4" key="1">
    <citation type="submission" date="2020-03" db="EMBL/GenBank/DDBJ databases">
        <title>Genomic Encyclopedia of Type Strains, Phase IV (KMG-IV): sequencing the most valuable type-strain genomes for metagenomic binning, comparative biology and taxonomic classification.</title>
        <authorList>
            <person name="Goeker M."/>
        </authorList>
    </citation>
    <scope>NUCLEOTIDE SEQUENCE [LARGE SCALE GENOMIC DNA]</scope>
    <source>
        <strain evidence="3 4">DSM 19867</strain>
    </source>
</reference>
<dbReference type="InterPro" id="IPR051330">
    <property type="entry name" value="Phosphatase_reg/MetRdx"/>
</dbReference>
<dbReference type="GO" id="GO:0033745">
    <property type="term" value="F:L-methionine-(R)-S-oxide reductase activity"/>
    <property type="evidence" value="ECO:0007669"/>
    <property type="project" value="TreeGrafter"/>
</dbReference>
<dbReference type="EMBL" id="JAASRM010000001">
    <property type="protein sequence ID" value="NIK87459.1"/>
    <property type="molecule type" value="Genomic_DNA"/>
</dbReference>
<proteinExistence type="inferred from homology"/>
<dbReference type="PANTHER" id="PTHR21021:SF15">
    <property type="entry name" value="FREE METHIONINE-R-SULFOXIDE REDUCTASE"/>
    <property type="match status" value="1"/>
</dbReference>
<evidence type="ECO:0000256" key="1">
    <source>
        <dbReference type="ARBA" id="ARBA00038454"/>
    </source>
</evidence>
<dbReference type="SUPFAM" id="SSF55781">
    <property type="entry name" value="GAF domain-like"/>
    <property type="match status" value="1"/>
</dbReference>
<evidence type="ECO:0000313" key="4">
    <source>
        <dbReference type="Proteomes" id="UP000570514"/>
    </source>
</evidence>
<accession>A0A846MW52</accession>
<name>A0A846MW52_9PROT</name>
<dbReference type="RefSeq" id="WP_167085245.1">
    <property type="nucleotide sequence ID" value="NZ_BAAADC010000001.1"/>
</dbReference>
<keyword evidence="4" id="KW-1185">Reference proteome</keyword>
<protein>
    <submittedName>
        <fullName evidence="3">GAF domain-containing protein</fullName>
    </submittedName>
</protein>
<sequence length="155" mass="17147">MSKAELYRKLEDEARVRAAGERNPIANAANFSALMFHFLPDINWAGFYFRKGRWLVLGPFMGKPACTRLQVGLGVCGTAVAQEKVIVVPDVHKFPGHVACDEASNSELVVPLHRFGTIVGVIDLDSPVLARFDEEDIKGVEALARYWVTASDDWS</sequence>
<dbReference type="GO" id="GO:0005829">
    <property type="term" value="C:cytosol"/>
    <property type="evidence" value="ECO:0007669"/>
    <property type="project" value="TreeGrafter"/>
</dbReference>